<name>A0ABD2PJT4_9PLAT</name>
<reference evidence="1 2" key="1">
    <citation type="submission" date="2024-11" db="EMBL/GenBank/DDBJ databases">
        <title>Adaptive evolution of stress response genes in parasites aligns with host niche diversity.</title>
        <authorList>
            <person name="Hahn C."/>
            <person name="Resl P."/>
        </authorList>
    </citation>
    <scope>NUCLEOTIDE SEQUENCE [LARGE SCALE GENOMIC DNA]</scope>
    <source>
        <strain evidence="1">EGGRZ-B1_66</strain>
        <tissue evidence="1">Body</tissue>
    </source>
</reference>
<dbReference type="AlphaFoldDB" id="A0ABD2PJT4"/>
<proteinExistence type="predicted"/>
<dbReference type="EMBL" id="JBJKFK010007630">
    <property type="protein sequence ID" value="KAL3307330.1"/>
    <property type="molecule type" value="Genomic_DNA"/>
</dbReference>
<protein>
    <recommendedName>
        <fullName evidence="3">Secreted protein</fullName>
    </recommendedName>
</protein>
<evidence type="ECO:0000313" key="1">
    <source>
        <dbReference type="EMBL" id="KAL3307330.1"/>
    </source>
</evidence>
<sequence>MKQQILSFYCGDNAMLGLFLISWTLASPVACIYATVPSVPRNFSLRLSCDAEKPCITGSWLPPLGSTHETGDPLPTLHLSPDELTRIQTGLAYHVRYRAKQFLPLARQQSNDSSHGSWNHTTVRELFFRTEPGEHRKHFS</sequence>
<gene>
    <name evidence="1" type="ORF">Ciccas_014160</name>
</gene>
<dbReference type="Proteomes" id="UP001626550">
    <property type="component" value="Unassembled WGS sequence"/>
</dbReference>
<accession>A0ABD2PJT4</accession>
<organism evidence="1 2">
    <name type="scientific">Cichlidogyrus casuarinus</name>
    <dbReference type="NCBI Taxonomy" id="1844966"/>
    <lineage>
        <taxon>Eukaryota</taxon>
        <taxon>Metazoa</taxon>
        <taxon>Spiralia</taxon>
        <taxon>Lophotrochozoa</taxon>
        <taxon>Platyhelminthes</taxon>
        <taxon>Monogenea</taxon>
        <taxon>Monopisthocotylea</taxon>
        <taxon>Dactylogyridea</taxon>
        <taxon>Ancyrocephalidae</taxon>
        <taxon>Cichlidogyrus</taxon>
    </lineage>
</organism>
<evidence type="ECO:0000313" key="2">
    <source>
        <dbReference type="Proteomes" id="UP001626550"/>
    </source>
</evidence>
<keyword evidence="2" id="KW-1185">Reference proteome</keyword>
<evidence type="ECO:0008006" key="3">
    <source>
        <dbReference type="Google" id="ProtNLM"/>
    </source>
</evidence>
<comment type="caution">
    <text evidence="1">The sequence shown here is derived from an EMBL/GenBank/DDBJ whole genome shotgun (WGS) entry which is preliminary data.</text>
</comment>